<dbReference type="AlphaFoldDB" id="A0A151J3J6"/>
<reference evidence="1 2" key="1">
    <citation type="submission" date="2015-09" db="EMBL/GenBank/DDBJ databases">
        <title>Trachymyrmex cornetzi WGS genome.</title>
        <authorList>
            <person name="Nygaard S."/>
            <person name="Hu H."/>
            <person name="Boomsma J."/>
            <person name="Zhang G."/>
        </authorList>
    </citation>
    <scope>NUCLEOTIDE SEQUENCE [LARGE SCALE GENOMIC DNA]</scope>
    <source>
        <strain evidence="1">Tcor2-1</strain>
        <tissue evidence="1">Whole body</tissue>
    </source>
</reference>
<organism evidence="1 2">
    <name type="scientific">Trachymyrmex cornetzi</name>
    <dbReference type="NCBI Taxonomy" id="471704"/>
    <lineage>
        <taxon>Eukaryota</taxon>
        <taxon>Metazoa</taxon>
        <taxon>Ecdysozoa</taxon>
        <taxon>Arthropoda</taxon>
        <taxon>Hexapoda</taxon>
        <taxon>Insecta</taxon>
        <taxon>Pterygota</taxon>
        <taxon>Neoptera</taxon>
        <taxon>Endopterygota</taxon>
        <taxon>Hymenoptera</taxon>
        <taxon>Apocrita</taxon>
        <taxon>Aculeata</taxon>
        <taxon>Formicoidea</taxon>
        <taxon>Formicidae</taxon>
        <taxon>Myrmicinae</taxon>
        <taxon>Trachymyrmex</taxon>
    </lineage>
</organism>
<evidence type="ECO:0000313" key="1">
    <source>
        <dbReference type="EMBL" id="KYN17008.1"/>
    </source>
</evidence>
<sequence>MVIGRNFLLILQKKRKKNVGTYLFLCSIPYDHTMTTVDQIFHNTATHDAESEKTKFQSRWKDILLSESLRHCFDIYEPVFLAEEEWFRVGLILPSLLPLLLLDSRRCFLAGRRSVPLSLRRLVVLAAVSCSSIVGEKWKMSSLLTFRGFGVLTTGVFFSDIVSSLSLSNKESGSKPSSNTWCINSLYTKIKLFDLGPYPDYSQIKYECHNNIRVSLSL</sequence>
<dbReference type="EMBL" id="KQ980275">
    <property type="protein sequence ID" value="KYN17008.1"/>
    <property type="molecule type" value="Genomic_DNA"/>
</dbReference>
<name>A0A151J3J6_9HYME</name>
<accession>A0A151J3J6</accession>
<dbReference type="Proteomes" id="UP000078492">
    <property type="component" value="Unassembled WGS sequence"/>
</dbReference>
<keyword evidence="2" id="KW-1185">Reference proteome</keyword>
<proteinExistence type="predicted"/>
<protein>
    <submittedName>
        <fullName evidence="1">Uncharacterized protein</fullName>
    </submittedName>
</protein>
<evidence type="ECO:0000313" key="2">
    <source>
        <dbReference type="Proteomes" id="UP000078492"/>
    </source>
</evidence>
<gene>
    <name evidence="1" type="ORF">ALC57_10705</name>
</gene>